<dbReference type="InterPro" id="IPR025986">
    <property type="entry name" value="RPAP3-like_C"/>
</dbReference>
<evidence type="ECO:0000256" key="5">
    <source>
        <dbReference type="PROSITE-ProRule" id="PRU00339"/>
    </source>
</evidence>
<dbReference type="Pfam" id="PF13181">
    <property type="entry name" value="TPR_8"/>
    <property type="match status" value="1"/>
</dbReference>
<dbReference type="SMART" id="SM00028">
    <property type="entry name" value="TPR"/>
    <property type="match status" value="9"/>
</dbReference>
<feature type="region of interest" description="Disordered" evidence="6">
    <location>
        <begin position="124"/>
        <end position="152"/>
    </location>
</feature>
<evidence type="ECO:0000313" key="9">
    <source>
        <dbReference type="Proteomes" id="UP001181693"/>
    </source>
</evidence>
<evidence type="ECO:0000256" key="1">
    <source>
        <dbReference type="ARBA" id="ARBA00004496"/>
    </source>
</evidence>
<sequence length="910" mass="103357">MSTSEISSGVYRGTTKTYDIPIDHLDYKFIGKCTDVKHLEKILRVLRSGEEGHYPDLTEFCEKRIENLSPQSRALRKDKPPATAADFSFEDWNQIDSDFKAFLTDIKLKEQQKSIIEKDMDNLPPIRSFCTNPTPNKPSGKGNSAGNSKVPRDYRDWDRFDIEKELSKVDESTKKTDQSKTVINTTATKIKKSVETSGMSLEQKRFLAEREKEKGNEAFRSGDFEEAILYYSRSLSVLPSAAAYNNRAQAEIKLKNWQNAFNDCEKVLDLEPNNTKALLRRATVNKNIHNYQAAFDDLMTVLHHEPDNPVAKKVLCEVEKLLHQEVEENPKKGRRIIIEDVEGSDEEDQENPDIIEEAGVTVGGETAGEKTEMGNAQKKFPKKTFERKEEANQTPNHSKANNQNGVRKDNVQANDPSEQKTKPGHSNAQAPEVTSRTGGRETELLSPSARLKAEGNQLFKNGQFGEAAIKYSEAIENIKNTGSEDNEELGILYSNRAACHLKDGNSLQCIEDCNKALEFHPFFIKALLRRAMAYESLERYRQAYVDYKVALQIDSRAQLANDSINRITKTLIDLDGPSWREKLPPIPSVPISTQIHLQEKTAATAKTSNNTRPERDSGKSAEERFQSLKQEGNDYVKKCCYKEAVNKYTECLQINPEECTIYTNRALCYLKLCQYEEARHDCDCALRRDSTNIKALYRRAQAYKGLENFQDCASDLQKVISLDQGVMEAKNLLAEITPFLSNGLKANGHDKQRKKIQIEEVNEEEDTSNHCSLNRHENRKDRPPITKPSNACEFEQLMRDIKAEKDQEGCAQLLSLIDPKDLPIYLSCKLDSETLLLIVQSMKHHILEKNPILVYQHLSHLRKADRFTVVLSFLSQTEKDEVRSLLLSLEESCEDLDSDAISSLTEQYGL</sequence>
<keyword evidence="4 5" id="KW-0802">TPR repeat</keyword>
<dbReference type="InterPro" id="IPR051982">
    <property type="entry name" value="CiliaryAsmbly_MitoImport"/>
</dbReference>
<feature type="compositionally biased region" description="Basic and acidic residues" evidence="6">
    <location>
        <begin position="612"/>
        <end position="623"/>
    </location>
</feature>
<dbReference type="Proteomes" id="UP001181693">
    <property type="component" value="Unassembled WGS sequence"/>
</dbReference>
<dbReference type="GO" id="GO:0005829">
    <property type="term" value="C:cytosol"/>
    <property type="evidence" value="ECO:0007669"/>
    <property type="project" value="TreeGrafter"/>
</dbReference>
<feature type="repeat" description="TPR" evidence="5">
    <location>
        <begin position="241"/>
        <end position="274"/>
    </location>
</feature>
<comment type="caution">
    <text evidence="8">The sequence shown here is derived from an EMBL/GenBank/DDBJ whole genome shotgun (WGS) entry which is preliminary data.</text>
</comment>
<dbReference type="EMBL" id="DYDO01000005">
    <property type="protein sequence ID" value="DBA24079.1"/>
    <property type="molecule type" value="Genomic_DNA"/>
</dbReference>
<feature type="repeat" description="TPR" evidence="5">
    <location>
        <begin position="625"/>
        <end position="658"/>
    </location>
</feature>
<keyword evidence="2" id="KW-0963">Cytoplasm</keyword>
<keyword evidence="3" id="KW-0677">Repeat</keyword>
<feature type="region of interest" description="Disordered" evidence="6">
    <location>
        <begin position="766"/>
        <end position="788"/>
    </location>
</feature>
<dbReference type="SUPFAM" id="SSF48452">
    <property type="entry name" value="TPR-like"/>
    <property type="match status" value="3"/>
</dbReference>
<organism evidence="8 9">
    <name type="scientific">Pyxicephalus adspersus</name>
    <name type="common">African bullfrog</name>
    <dbReference type="NCBI Taxonomy" id="30357"/>
    <lineage>
        <taxon>Eukaryota</taxon>
        <taxon>Metazoa</taxon>
        <taxon>Chordata</taxon>
        <taxon>Craniata</taxon>
        <taxon>Vertebrata</taxon>
        <taxon>Euteleostomi</taxon>
        <taxon>Amphibia</taxon>
        <taxon>Batrachia</taxon>
        <taxon>Anura</taxon>
        <taxon>Neobatrachia</taxon>
        <taxon>Ranoidea</taxon>
        <taxon>Pyxicephalidae</taxon>
        <taxon>Pyxicephalinae</taxon>
        <taxon>Pyxicephalus</taxon>
    </lineage>
</organism>
<dbReference type="PROSITE" id="PS50005">
    <property type="entry name" value="TPR"/>
    <property type="match status" value="2"/>
</dbReference>
<dbReference type="FunFam" id="1.25.40.10:FF:000221">
    <property type="entry name" value="Mitochondrial import receptor subunit TOM34"/>
    <property type="match status" value="1"/>
</dbReference>
<keyword evidence="9" id="KW-1185">Reference proteome</keyword>
<dbReference type="PANTHER" id="PTHR45984">
    <property type="entry name" value="RNA (RNA) POLYMERASE II ASSOCIATED PROTEIN HOMOLOG"/>
    <property type="match status" value="1"/>
</dbReference>
<evidence type="ECO:0000256" key="3">
    <source>
        <dbReference type="ARBA" id="ARBA00022737"/>
    </source>
</evidence>
<dbReference type="InterPro" id="IPR019734">
    <property type="entry name" value="TPR_rpt"/>
</dbReference>
<feature type="domain" description="RNA-polymerase II-associated protein 3-like C-terminal" evidence="7">
    <location>
        <begin position="787"/>
        <end position="879"/>
    </location>
</feature>
<dbReference type="Pfam" id="PF13432">
    <property type="entry name" value="TPR_16"/>
    <property type="match status" value="1"/>
</dbReference>
<dbReference type="Pfam" id="PF00515">
    <property type="entry name" value="TPR_1"/>
    <property type="match status" value="1"/>
</dbReference>
<feature type="region of interest" description="Disordered" evidence="6">
    <location>
        <begin position="336"/>
        <end position="449"/>
    </location>
</feature>
<comment type="subcellular location">
    <subcellularLocation>
        <location evidence="1">Cytoplasm</location>
    </subcellularLocation>
</comment>
<dbReference type="Pfam" id="PF13877">
    <property type="entry name" value="RPAP3_C"/>
    <property type="match status" value="1"/>
</dbReference>
<feature type="compositionally biased region" description="Basic and acidic residues" evidence="6">
    <location>
        <begin position="774"/>
        <end position="784"/>
    </location>
</feature>
<dbReference type="AlphaFoldDB" id="A0AAV3AA52"/>
<feature type="region of interest" description="Disordered" evidence="6">
    <location>
        <begin position="600"/>
        <end position="623"/>
    </location>
</feature>
<feature type="compositionally biased region" description="Polar residues" evidence="6">
    <location>
        <begin position="424"/>
        <end position="437"/>
    </location>
</feature>
<accession>A0AAV3AA52</accession>
<evidence type="ECO:0000256" key="4">
    <source>
        <dbReference type="ARBA" id="ARBA00022803"/>
    </source>
</evidence>
<dbReference type="Gene3D" id="1.25.40.10">
    <property type="entry name" value="Tetratricopeptide repeat domain"/>
    <property type="match status" value="3"/>
</dbReference>
<name>A0AAV3AA52_PYXAD</name>
<evidence type="ECO:0000256" key="6">
    <source>
        <dbReference type="SAM" id="MobiDB-lite"/>
    </source>
</evidence>
<proteinExistence type="predicted"/>
<feature type="compositionally biased region" description="Polar residues" evidence="6">
    <location>
        <begin position="392"/>
        <end position="416"/>
    </location>
</feature>
<gene>
    <name evidence="8" type="ORF">GDO54_011782</name>
</gene>
<evidence type="ECO:0000259" key="7">
    <source>
        <dbReference type="Pfam" id="PF13877"/>
    </source>
</evidence>
<reference evidence="8" key="1">
    <citation type="thesis" date="2020" institute="ProQuest LLC" country="789 East Eisenhower Parkway, Ann Arbor, MI, USA">
        <title>Comparative Genomics and Chromosome Evolution.</title>
        <authorList>
            <person name="Mudd A.B."/>
        </authorList>
    </citation>
    <scope>NUCLEOTIDE SEQUENCE</scope>
    <source>
        <strain evidence="8">1538</strain>
        <tissue evidence="8">Blood</tissue>
    </source>
</reference>
<evidence type="ECO:0000256" key="2">
    <source>
        <dbReference type="ARBA" id="ARBA00022490"/>
    </source>
</evidence>
<feature type="compositionally biased region" description="Acidic residues" evidence="6">
    <location>
        <begin position="339"/>
        <end position="356"/>
    </location>
</feature>
<protein>
    <recommendedName>
        <fullName evidence="7">RNA-polymerase II-associated protein 3-like C-terminal domain-containing protein</fullName>
    </recommendedName>
</protein>
<dbReference type="InterPro" id="IPR011990">
    <property type="entry name" value="TPR-like_helical_dom_sf"/>
</dbReference>
<dbReference type="PANTHER" id="PTHR45984:SF3">
    <property type="entry name" value="SPERM-ASSOCIATED ANTIGEN 1"/>
    <property type="match status" value="1"/>
</dbReference>
<evidence type="ECO:0000313" key="8">
    <source>
        <dbReference type="EMBL" id="DBA24079.1"/>
    </source>
</evidence>